<dbReference type="InterPro" id="IPR050736">
    <property type="entry name" value="Sensor_HK_Regulatory"/>
</dbReference>
<evidence type="ECO:0000259" key="8">
    <source>
        <dbReference type="PROSITE" id="PS50112"/>
    </source>
</evidence>
<dbReference type="PANTHER" id="PTHR43711:SF31">
    <property type="entry name" value="HISTIDINE KINASE"/>
    <property type="match status" value="1"/>
</dbReference>
<evidence type="ECO:0000313" key="11">
    <source>
        <dbReference type="Proteomes" id="UP000029859"/>
    </source>
</evidence>
<dbReference type="InterPro" id="IPR035965">
    <property type="entry name" value="PAS-like_dom_sf"/>
</dbReference>
<dbReference type="InterPro" id="IPR003594">
    <property type="entry name" value="HATPase_dom"/>
</dbReference>
<evidence type="ECO:0000256" key="2">
    <source>
        <dbReference type="ARBA" id="ARBA00012438"/>
    </source>
</evidence>
<feature type="domain" description="PAC" evidence="9">
    <location>
        <begin position="111"/>
        <end position="163"/>
    </location>
</feature>
<dbReference type="InterPro" id="IPR004358">
    <property type="entry name" value="Sig_transdc_His_kin-like_C"/>
</dbReference>
<dbReference type="InterPro" id="IPR029016">
    <property type="entry name" value="GAF-like_dom_sf"/>
</dbReference>
<keyword evidence="5 10" id="KW-0418">Kinase</keyword>
<evidence type="ECO:0000256" key="3">
    <source>
        <dbReference type="ARBA" id="ARBA00022553"/>
    </source>
</evidence>
<evidence type="ECO:0000259" key="9">
    <source>
        <dbReference type="PROSITE" id="PS50113"/>
    </source>
</evidence>
<dbReference type="RefSeq" id="WP_048194067.1">
    <property type="nucleotide sequence ID" value="NZ_CAAGSM010000003.1"/>
</dbReference>
<evidence type="ECO:0000259" key="7">
    <source>
        <dbReference type="PROSITE" id="PS50109"/>
    </source>
</evidence>
<keyword evidence="4" id="KW-0808">Transferase</keyword>
<dbReference type="FunFam" id="3.30.565.10:FF:000006">
    <property type="entry name" value="Sensor histidine kinase WalK"/>
    <property type="match status" value="1"/>
</dbReference>
<proteinExistence type="predicted"/>
<dbReference type="InterPro" id="IPR003018">
    <property type="entry name" value="GAF"/>
</dbReference>
<comment type="caution">
    <text evidence="10">The sequence shown here is derived from an EMBL/GenBank/DDBJ whole genome shotgun (WGS) entry which is preliminary data.</text>
</comment>
<dbReference type="InterPro" id="IPR036097">
    <property type="entry name" value="HisK_dim/P_sf"/>
</dbReference>
<dbReference type="InterPro" id="IPR013655">
    <property type="entry name" value="PAS_fold_3"/>
</dbReference>
<dbReference type="SMART" id="SM00387">
    <property type="entry name" value="HATPase_c"/>
    <property type="match status" value="1"/>
</dbReference>
<dbReference type="EC" id="2.7.13.3" evidence="2"/>
<evidence type="ECO:0000256" key="5">
    <source>
        <dbReference type="ARBA" id="ARBA00022777"/>
    </source>
</evidence>
<dbReference type="SMART" id="SM00388">
    <property type="entry name" value="HisKA"/>
    <property type="match status" value="1"/>
</dbReference>
<dbReference type="SUPFAM" id="SSF55785">
    <property type="entry name" value="PYP-like sensor domain (PAS domain)"/>
    <property type="match status" value="1"/>
</dbReference>
<gene>
    <name evidence="10" type="ORF">LI82_06115</name>
</gene>
<keyword evidence="3" id="KW-0597">Phosphoprotein</keyword>
<organism evidence="10 11">
    <name type="scientific">Methanococcoides methylutens</name>
    <dbReference type="NCBI Taxonomy" id="2226"/>
    <lineage>
        <taxon>Archaea</taxon>
        <taxon>Methanobacteriati</taxon>
        <taxon>Methanobacteriota</taxon>
        <taxon>Stenosarchaea group</taxon>
        <taxon>Methanomicrobia</taxon>
        <taxon>Methanosarcinales</taxon>
        <taxon>Methanosarcinaceae</taxon>
        <taxon>Methanococcoides</taxon>
    </lineage>
</organism>
<dbReference type="InterPro" id="IPR036890">
    <property type="entry name" value="HATPase_C_sf"/>
</dbReference>
<dbReference type="CDD" id="cd16922">
    <property type="entry name" value="HATPase_EvgS-ArcB-TorS-like"/>
    <property type="match status" value="1"/>
</dbReference>
<dbReference type="NCBIfam" id="TIGR00229">
    <property type="entry name" value="sensory_box"/>
    <property type="match status" value="1"/>
</dbReference>
<comment type="catalytic activity">
    <reaction evidence="1">
        <text>ATP + protein L-histidine = ADP + protein N-phospho-L-histidine.</text>
        <dbReference type="EC" id="2.7.13.3"/>
    </reaction>
</comment>
<name>A0A099T3U1_METMT</name>
<protein>
    <recommendedName>
        <fullName evidence="2">histidine kinase</fullName>
        <ecNumber evidence="2">2.7.13.3</ecNumber>
    </recommendedName>
</protein>
<evidence type="ECO:0000313" key="10">
    <source>
        <dbReference type="EMBL" id="KGK98863.1"/>
    </source>
</evidence>
<dbReference type="EMBL" id="JRHO01000010">
    <property type="protein sequence ID" value="KGK98863.1"/>
    <property type="molecule type" value="Genomic_DNA"/>
</dbReference>
<dbReference type="Gene3D" id="3.30.450.40">
    <property type="match status" value="1"/>
</dbReference>
<dbReference type="Gene3D" id="1.10.287.130">
    <property type="match status" value="1"/>
</dbReference>
<evidence type="ECO:0000256" key="6">
    <source>
        <dbReference type="ARBA" id="ARBA00023012"/>
    </source>
</evidence>
<dbReference type="SUPFAM" id="SSF55874">
    <property type="entry name" value="ATPase domain of HSP90 chaperone/DNA topoisomerase II/histidine kinase"/>
    <property type="match status" value="1"/>
</dbReference>
<keyword evidence="11" id="KW-1185">Reference proteome</keyword>
<dbReference type="PROSITE" id="PS50112">
    <property type="entry name" value="PAS"/>
    <property type="match status" value="1"/>
</dbReference>
<sequence length="558" mass="63095">MNEEQNVSMDIRGKVDLESVLKRSLKEIKDSAEARVRLESIINRSPAVIFFWSAQEGRPVEFVTENVEKFGYAEEDFVSGTLLYHNILHPDDRDNVQKLIDEAASNGKEQFNCEYRLLTESNDVRWVYEGTLIERNADQSISHFYGIIFDITSRKLAEMEIADNERDISVLYSAVTLASESLDIDDLLSEILMEIGDLLDIDAGGVYIIDHDKREANLRAHIGPEDDLASNISYSREEDMFKNVGDLPKHAIISEEVVRKDSRFVTRNNLTFYLYSRDKVVGFVLLQISDNESINEKNIKVLEHVGKHIGIAIENAQLFEKTQGDYEDLRSVDKMKNEFFANLSHELKTPMISIKGFSELLGEGKFGPLSIEQKRANDAVVRNAEKLRSLIDSLLYMSMEKEGKYKYNFTTVSVRRFIANSIEVARAQVGANNIVFKEDVPDSIPNICGDEERLTTALNNILDNAVKFMSEGEVIISVQDEADHIHIRVKDNGIGIPGDKVDKVFESFYQVDGSLTRIYGGTGLGLHVSKRIVNVHNGKIWLKSLEGFGTTVHITLPK</sequence>
<dbReference type="AlphaFoldDB" id="A0A099T3U1"/>
<dbReference type="CDD" id="cd00130">
    <property type="entry name" value="PAS"/>
    <property type="match status" value="1"/>
</dbReference>
<evidence type="ECO:0000256" key="1">
    <source>
        <dbReference type="ARBA" id="ARBA00000085"/>
    </source>
</evidence>
<dbReference type="InterPro" id="IPR000014">
    <property type="entry name" value="PAS"/>
</dbReference>
<dbReference type="PRINTS" id="PR00344">
    <property type="entry name" value="BCTRLSENSOR"/>
</dbReference>
<dbReference type="SUPFAM" id="SSF55781">
    <property type="entry name" value="GAF domain-like"/>
    <property type="match status" value="1"/>
</dbReference>
<dbReference type="SUPFAM" id="SSF47384">
    <property type="entry name" value="Homodimeric domain of signal transducing histidine kinase"/>
    <property type="match status" value="1"/>
</dbReference>
<reference evidence="10 11" key="1">
    <citation type="submission" date="2014-09" db="EMBL/GenBank/DDBJ databases">
        <title>Draft genome sequence of an obligately methylotrophic methanogen, Methanococcoides methylutens, isolated from marine sediment.</title>
        <authorList>
            <person name="Guan Y."/>
            <person name="Ngugi D.K."/>
            <person name="Blom J."/>
            <person name="Ali S."/>
            <person name="Ferry J.G."/>
            <person name="Stingl U."/>
        </authorList>
    </citation>
    <scope>NUCLEOTIDE SEQUENCE [LARGE SCALE GENOMIC DNA]</scope>
    <source>
        <strain evidence="10 11">DSM 2657</strain>
    </source>
</reference>
<dbReference type="InterPro" id="IPR005467">
    <property type="entry name" value="His_kinase_dom"/>
</dbReference>
<keyword evidence="6" id="KW-0902">Two-component regulatory system</keyword>
<dbReference type="Pfam" id="PF02518">
    <property type="entry name" value="HATPase_c"/>
    <property type="match status" value="1"/>
</dbReference>
<dbReference type="Proteomes" id="UP000029859">
    <property type="component" value="Unassembled WGS sequence"/>
</dbReference>
<dbReference type="Gene3D" id="3.30.565.10">
    <property type="entry name" value="Histidine kinase-like ATPase, C-terminal domain"/>
    <property type="match status" value="1"/>
</dbReference>
<dbReference type="Pfam" id="PF00512">
    <property type="entry name" value="HisKA"/>
    <property type="match status" value="1"/>
</dbReference>
<dbReference type="Pfam" id="PF08447">
    <property type="entry name" value="PAS_3"/>
    <property type="match status" value="1"/>
</dbReference>
<feature type="domain" description="PAS" evidence="8">
    <location>
        <begin position="34"/>
        <end position="107"/>
    </location>
</feature>
<dbReference type="PANTHER" id="PTHR43711">
    <property type="entry name" value="TWO-COMPONENT HISTIDINE KINASE"/>
    <property type="match status" value="1"/>
</dbReference>
<dbReference type="Gene3D" id="3.30.450.20">
    <property type="entry name" value="PAS domain"/>
    <property type="match status" value="1"/>
</dbReference>
<dbReference type="InterPro" id="IPR000700">
    <property type="entry name" value="PAS-assoc_C"/>
</dbReference>
<evidence type="ECO:0000256" key="4">
    <source>
        <dbReference type="ARBA" id="ARBA00022679"/>
    </source>
</evidence>
<dbReference type="CDD" id="cd00082">
    <property type="entry name" value="HisKA"/>
    <property type="match status" value="1"/>
</dbReference>
<dbReference type="GO" id="GO:0000155">
    <property type="term" value="F:phosphorelay sensor kinase activity"/>
    <property type="evidence" value="ECO:0007669"/>
    <property type="project" value="InterPro"/>
</dbReference>
<dbReference type="InterPro" id="IPR003661">
    <property type="entry name" value="HisK_dim/P_dom"/>
</dbReference>
<dbReference type="Pfam" id="PF13492">
    <property type="entry name" value="GAF_3"/>
    <property type="match status" value="1"/>
</dbReference>
<dbReference type="PROSITE" id="PS50109">
    <property type="entry name" value="HIS_KIN"/>
    <property type="match status" value="1"/>
</dbReference>
<dbReference type="SMART" id="SM00065">
    <property type="entry name" value="GAF"/>
    <property type="match status" value="1"/>
</dbReference>
<feature type="domain" description="Histidine kinase" evidence="7">
    <location>
        <begin position="342"/>
        <end position="558"/>
    </location>
</feature>
<dbReference type="PROSITE" id="PS50113">
    <property type="entry name" value="PAC"/>
    <property type="match status" value="1"/>
</dbReference>
<accession>A0A099T3U1</accession>